<dbReference type="Proteomes" id="UP000295705">
    <property type="component" value="Unassembled WGS sequence"/>
</dbReference>
<dbReference type="Gene3D" id="1.10.510.10">
    <property type="entry name" value="Transferase(Phosphotransferase) domain 1"/>
    <property type="match status" value="1"/>
</dbReference>
<evidence type="ECO:0000256" key="8">
    <source>
        <dbReference type="SAM" id="MobiDB-lite"/>
    </source>
</evidence>
<name>A0A4R6UV73_9PSEU</name>
<keyword evidence="5 11" id="KW-0418">Kinase</keyword>
<evidence type="ECO:0000313" key="11">
    <source>
        <dbReference type="EMBL" id="TDQ47394.1"/>
    </source>
</evidence>
<feature type="binding site" evidence="7">
    <location>
        <position position="35"/>
    </location>
    <ligand>
        <name>ATP</name>
        <dbReference type="ChEBI" id="CHEBI:30616"/>
    </ligand>
</feature>
<reference evidence="11 12" key="1">
    <citation type="submission" date="2019-03" db="EMBL/GenBank/DDBJ databases">
        <title>Genomic Encyclopedia of Type Strains, Phase IV (KMG-IV): sequencing the most valuable type-strain genomes for metagenomic binning, comparative biology and taxonomic classification.</title>
        <authorList>
            <person name="Goeker M."/>
        </authorList>
    </citation>
    <scope>NUCLEOTIDE SEQUENCE [LARGE SCALE GENOMIC DNA]</scope>
    <source>
        <strain evidence="11 12">DSM 45775</strain>
    </source>
</reference>
<comment type="caution">
    <text evidence="11">The sequence shown here is derived from an EMBL/GenBank/DDBJ whole genome shotgun (WGS) entry which is preliminary data.</text>
</comment>
<dbReference type="Gene3D" id="3.30.200.20">
    <property type="entry name" value="Phosphorylase Kinase, domain 1"/>
    <property type="match status" value="1"/>
</dbReference>
<dbReference type="InterPro" id="IPR017441">
    <property type="entry name" value="Protein_kinase_ATP_BS"/>
</dbReference>
<dbReference type="InterPro" id="IPR000719">
    <property type="entry name" value="Prot_kinase_dom"/>
</dbReference>
<protein>
    <recommendedName>
        <fullName evidence="1">non-specific serine/threonine protein kinase</fullName>
        <ecNumber evidence="1">2.7.11.1</ecNumber>
    </recommendedName>
</protein>
<dbReference type="EMBL" id="SNYO01000013">
    <property type="protein sequence ID" value="TDQ47394.1"/>
    <property type="molecule type" value="Genomic_DNA"/>
</dbReference>
<evidence type="ECO:0000259" key="10">
    <source>
        <dbReference type="PROSITE" id="PS50011"/>
    </source>
</evidence>
<dbReference type="PROSITE" id="PS00107">
    <property type="entry name" value="PROTEIN_KINASE_ATP"/>
    <property type="match status" value="1"/>
</dbReference>
<gene>
    <name evidence="11" type="ORF">EV188_113139</name>
</gene>
<proteinExistence type="predicted"/>
<feature type="domain" description="Protein kinase" evidence="10">
    <location>
        <begin position="6"/>
        <end position="273"/>
    </location>
</feature>
<dbReference type="GO" id="GO:0005524">
    <property type="term" value="F:ATP binding"/>
    <property type="evidence" value="ECO:0007669"/>
    <property type="project" value="UniProtKB-UniRule"/>
</dbReference>
<keyword evidence="9" id="KW-0472">Membrane</keyword>
<dbReference type="SUPFAM" id="SSF56112">
    <property type="entry name" value="Protein kinase-like (PK-like)"/>
    <property type="match status" value="1"/>
</dbReference>
<accession>A0A4R6UV73</accession>
<sequence length="339" mass="36101">MLADRYELQGLIGRGGMAEVHRAVDRELGRTVAVKLLPSEYRGDAEYGWRLRDEARAAAVIDHPHVVAVHDVGAADGGEVFVVMELVEGRTLRDELADRGRLTPDEAASVLVPVCEALAAAHDRGVVHRDVNPGNVMRCSDGTVKLMDFGIARVADVEGFTNTGVVVGTAAYLSPEQVRCDPLDGRSDVYAVGCTLYELLTGQVPFRGPSSVEVASQRLRESPVPPRQVSGEISPDLDAVVLRALALEPAMRHHDARELADDLRRFAAPDPTLRTEVINRPAPVGGGAGPTGTRPQDVPDEGPGPGEHEPWSAVRRLGVALIVLAVLVLVGAGAFLLLG</sequence>
<keyword evidence="6 7" id="KW-0067">ATP-binding</keyword>
<dbReference type="PROSITE" id="PS50011">
    <property type="entry name" value="PROTEIN_KINASE_DOM"/>
    <property type="match status" value="1"/>
</dbReference>
<dbReference type="GO" id="GO:0004674">
    <property type="term" value="F:protein serine/threonine kinase activity"/>
    <property type="evidence" value="ECO:0007669"/>
    <property type="project" value="UniProtKB-KW"/>
</dbReference>
<evidence type="ECO:0000313" key="12">
    <source>
        <dbReference type="Proteomes" id="UP000295705"/>
    </source>
</evidence>
<keyword evidence="9" id="KW-0812">Transmembrane</keyword>
<evidence type="ECO:0000256" key="7">
    <source>
        <dbReference type="PROSITE-ProRule" id="PRU10141"/>
    </source>
</evidence>
<dbReference type="AlphaFoldDB" id="A0A4R6UV73"/>
<evidence type="ECO:0000256" key="4">
    <source>
        <dbReference type="ARBA" id="ARBA00022741"/>
    </source>
</evidence>
<keyword evidence="12" id="KW-1185">Reference proteome</keyword>
<dbReference type="FunFam" id="1.10.510.10:FF:000021">
    <property type="entry name" value="Serine/threonine protein kinase"/>
    <property type="match status" value="1"/>
</dbReference>
<dbReference type="CDD" id="cd14014">
    <property type="entry name" value="STKc_PknB_like"/>
    <property type="match status" value="1"/>
</dbReference>
<dbReference type="PANTHER" id="PTHR43289">
    <property type="entry name" value="MITOGEN-ACTIVATED PROTEIN KINASE KINASE KINASE 20-RELATED"/>
    <property type="match status" value="1"/>
</dbReference>
<dbReference type="Pfam" id="PF00069">
    <property type="entry name" value="Pkinase"/>
    <property type="match status" value="1"/>
</dbReference>
<feature type="region of interest" description="Disordered" evidence="8">
    <location>
        <begin position="277"/>
        <end position="310"/>
    </location>
</feature>
<evidence type="ECO:0000256" key="2">
    <source>
        <dbReference type="ARBA" id="ARBA00022527"/>
    </source>
</evidence>
<keyword evidence="9" id="KW-1133">Transmembrane helix</keyword>
<dbReference type="PANTHER" id="PTHR43289:SF6">
    <property type="entry name" value="SERINE_THREONINE-PROTEIN KINASE NEKL-3"/>
    <property type="match status" value="1"/>
</dbReference>
<evidence type="ECO:0000256" key="6">
    <source>
        <dbReference type="ARBA" id="ARBA00022840"/>
    </source>
</evidence>
<keyword evidence="4 7" id="KW-0547">Nucleotide-binding</keyword>
<organism evidence="11 12">
    <name type="scientific">Actinomycetospora succinea</name>
    <dbReference type="NCBI Taxonomy" id="663603"/>
    <lineage>
        <taxon>Bacteria</taxon>
        <taxon>Bacillati</taxon>
        <taxon>Actinomycetota</taxon>
        <taxon>Actinomycetes</taxon>
        <taxon>Pseudonocardiales</taxon>
        <taxon>Pseudonocardiaceae</taxon>
        <taxon>Actinomycetospora</taxon>
    </lineage>
</organism>
<dbReference type="InterPro" id="IPR011009">
    <property type="entry name" value="Kinase-like_dom_sf"/>
</dbReference>
<evidence type="ECO:0000256" key="5">
    <source>
        <dbReference type="ARBA" id="ARBA00022777"/>
    </source>
</evidence>
<keyword evidence="3" id="KW-0808">Transferase</keyword>
<dbReference type="EC" id="2.7.11.1" evidence="1"/>
<feature type="transmembrane region" description="Helical" evidence="9">
    <location>
        <begin position="317"/>
        <end position="338"/>
    </location>
</feature>
<evidence type="ECO:0000256" key="1">
    <source>
        <dbReference type="ARBA" id="ARBA00012513"/>
    </source>
</evidence>
<evidence type="ECO:0000256" key="9">
    <source>
        <dbReference type="SAM" id="Phobius"/>
    </source>
</evidence>
<evidence type="ECO:0000256" key="3">
    <source>
        <dbReference type="ARBA" id="ARBA00022679"/>
    </source>
</evidence>
<keyword evidence="2 11" id="KW-0723">Serine/threonine-protein kinase</keyword>